<dbReference type="Proteomes" id="UP001229486">
    <property type="component" value="Unassembled WGS sequence"/>
</dbReference>
<sequence>MTEESYKRLANSVREVTGVDATPEAWKEIINGYMIGPLTGIAMTFNEPGEKGPAPTNREQLGLWDAFGASRMLKKNAREVERCSIPKLDLRNETFRAGVADTSNSRPFPAFTAPTSHDLRDLEDHYRDNEAILTLVAELRDARVFVLQLGRSHQVIARCWRAESDRDLAALEELRLRLDAEEVRAGLAAPAGSVQRGSLRWAAAFCNELHRVGMPIPTAE</sequence>
<comment type="caution">
    <text evidence="1">The sequence shown here is derived from an EMBL/GenBank/DDBJ whole genome shotgun (WGS) entry which is preliminary data.</text>
</comment>
<accession>A0AB73IKV8</accession>
<dbReference type="RefSeq" id="WP_392395478.1">
    <property type="nucleotide sequence ID" value="NZ_JAURTK010000011.1"/>
</dbReference>
<organism evidence="1 2">
    <name type="scientific">Paraburkholderia caledonica</name>
    <dbReference type="NCBI Taxonomy" id="134536"/>
    <lineage>
        <taxon>Bacteria</taxon>
        <taxon>Pseudomonadati</taxon>
        <taxon>Pseudomonadota</taxon>
        <taxon>Betaproteobacteria</taxon>
        <taxon>Burkholderiales</taxon>
        <taxon>Burkholderiaceae</taxon>
        <taxon>Paraburkholderia</taxon>
    </lineage>
</organism>
<reference evidence="1" key="1">
    <citation type="submission" date="2023-07" db="EMBL/GenBank/DDBJ databases">
        <title>Sorghum-associated microbial communities from plants grown in Nebraska, USA.</title>
        <authorList>
            <person name="Schachtman D."/>
        </authorList>
    </citation>
    <scope>NUCLEOTIDE SEQUENCE</scope>
    <source>
        <strain evidence="1">DS1061</strain>
    </source>
</reference>
<evidence type="ECO:0000313" key="2">
    <source>
        <dbReference type="Proteomes" id="UP001229486"/>
    </source>
</evidence>
<protein>
    <submittedName>
        <fullName evidence="1">Uncharacterized protein</fullName>
    </submittedName>
</protein>
<gene>
    <name evidence="1" type="ORF">J2793_006135</name>
</gene>
<dbReference type="AlphaFoldDB" id="A0AB73IKV8"/>
<evidence type="ECO:0000313" key="1">
    <source>
        <dbReference type="EMBL" id="MDP9650661.1"/>
    </source>
</evidence>
<name>A0AB73IKV8_9BURK</name>
<dbReference type="EMBL" id="JAURTK010000011">
    <property type="protein sequence ID" value="MDP9650661.1"/>
    <property type="molecule type" value="Genomic_DNA"/>
</dbReference>
<proteinExistence type="predicted"/>